<protein>
    <recommendedName>
        <fullName evidence="4">HNH nuclease domain-containing protein</fullName>
    </recommendedName>
</protein>
<reference evidence="2" key="1">
    <citation type="submission" date="2019-10" db="EMBL/GenBank/DDBJ databases">
        <authorList>
            <consortium name="DOE Joint Genome Institute"/>
            <person name="Kuo A."/>
            <person name="Miyauchi S."/>
            <person name="Kiss E."/>
            <person name="Drula E."/>
            <person name="Kohler A."/>
            <person name="Sanchez-Garcia M."/>
            <person name="Andreopoulos B."/>
            <person name="Barry K.W."/>
            <person name="Bonito G."/>
            <person name="Buee M."/>
            <person name="Carver A."/>
            <person name="Chen C."/>
            <person name="Cichocki N."/>
            <person name="Clum A."/>
            <person name="Culley D."/>
            <person name="Crous P.W."/>
            <person name="Fauchery L."/>
            <person name="Girlanda M."/>
            <person name="Hayes R."/>
            <person name="Keri Z."/>
            <person name="LaButti K."/>
            <person name="Lipzen A."/>
            <person name="Lombard V."/>
            <person name="Magnuson J."/>
            <person name="Maillard F."/>
            <person name="Morin E."/>
            <person name="Murat C."/>
            <person name="Nolan M."/>
            <person name="Ohm R."/>
            <person name="Pangilinan J."/>
            <person name="Pereira M."/>
            <person name="Perotto S."/>
            <person name="Peter M."/>
            <person name="Riley R."/>
            <person name="Sitrit Y."/>
            <person name="Stielow B."/>
            <person name="Szollosi G."/>
            <person name="Zifcakova L."/>
            <person name="Stursova M."/>
            <person name="Spatafora J.W."/>
            <person name="Tedersoo L."/>
            <person name="Vaario L.-M."/>
            <person name="Yamada A."/>
            <person name="Yan M."/>
            <person name="Wang P."/>
            <person name="Xu J."/>
            <person name="Bruns T."/>
            <person name="Baldrian P."/>
            <person name="Vilgalys R."/>
            <person name="Henrissat B."/>
            <person name="Grigoriev I.V."/>
            <person name="Hibbett D."/>
            <person name="Nagy L.G."/>
            <person name="Martin F.M."/>
        </authorList>
    </citation>
    <scope>NUCLEOTIDE SEQUENCE</scope>
    <source>
        <strain evidence="2">Prilba</strain>
    </source>
</reference>
<reference evidence="2" key="2">
    <citation type="journal article" date="2020" name="Nat. Commun.">
        <title>Large-scale genome sequencing of mycorrhizal fungi provides insights into the early evolution of symbiotic traits.</title>
        <authorList>
            <person name="Miyauchi S."/>
            <person name="Kiss E."/>
            <person name="Kuo A."/>
            <person name="Drula E."/>
            <person name="Kohler A."/>
            <person name="Sanchez-Garcia M."/>
            <person name="Morin E."/>
            <person name="Andreopoulos B."/>
            <person name="Barry K.W."/>
            <person name="Bonito G."/>
            <person name="Buee M."/>
            <person name="Carver A."/>
            <person name="Chen C."/>
            <person name="Cichocki N."/>
            <person name="Clum A."/>
            <person name="Culley D."/>
            <person name="Crous P.W."/>
            <person name="Fauchery L."/>
            <person name="Girlanda M."/>
            <person name="Hayes R.D."/>
            <person name="Keri Z."/>
            <person name="LaButti K."/>
            <person name="Lipzen A."/>
            <person name="Lombard V."/>
            <person name="Magnuson J."/>
            <person name="Maillard F."/>
            <person name="Murat C."/>
            <person name="Nolan M."/>
            <person name="Ohm R.A."/>
            <person name="Pangilinan J."/>
            <person name="Pereira M.F."/>
            <person name="Perotto S."/>
            <person name="Peter M."/>
            <person name="Pfister S."/>
            <person name="Riley R."/>
            <person name="Sitrit Y."/>
            <person name="Stielow J.B."/>
            <person name="Szollosi G."/>
            <person name="Zifcakova L."/>
            <person name="Stursova M."/>
            <person name="Spatafora J.W."/>
            <person name="Tedersoo L."/>
            <person name="Vaario L.M."/>
            <person name="Yamada A."/>
            <person name="Yan M."/>
            <person name="Wang P."/>
            <person name="Xu J."/>
            <person name="Bruns T."/>
            <person name="Baldrian P."/>
            <person name="Vilgalys R."/>
            <person name="Dunand C."/>
            <person name="Henrissat B."/>
            <person name="Grigoriev I.V."/>
            <person name="Hibbett D."/>
            <person name="Nagy L.G."/>
            <person name="Martin F.M."/>
        </authorList>
    </citation>
    <scope>NUCLEOTIDE SEQUENCE</scope>
    <source>
        <strain evidence="2">Prilba</strain>
    </source>
</reference>
<feature type="compositionally biased region" description="Pro residues" evidence="1">
    <location>
        <begin position="335"/>
        <end position="344"/>
    </location>
</feature>
<name>A0A9P5MRN1_9AGAM</name>
<proteinExistence type="predicted"/>
<keyword evidence="3" id="KW-1185">Reference proteome</keyword>
<organism evidence="2 3">
    <name type="scientific">Russula ochroleuca</name>
    <dbReference type="NCBI Taxonomy" id="152965"/>
    <lineage>
        <taxon>Eukaryota</taxon>
        <taxon>Fungi</taxon>
        <taxon>Dikarya</taxon>
        <taxon>Basidiomycota</taxon>
        <taxon>Agaricomycotina</taxon>
        <taxon>Agaricomycetes</taxon>
        <taxon>Russulales</taxon>
        <taxon>Russulaceae</taxon>
        <taxon>Russula</taxon>
    </lineage>
</organism>
<evidence type="ECO:0000313" key="2">
    <source>
        <dbReference type="EMBL" id="KAF8476294.1"/>
    </source>
</evidence>
<dbReference type="Proteomes" id="UP000759537">
    <property type="component" value="Unassembled WGS sequence"/>
</dbReference>
<accession>A0A9P5MRN1</accession>
<dbReference type="OrthoDB" id="3267100at2759"/>
<feature type="region of interest" description="Disordered" evidence="1">
    <location>
        <begin position="334"/>
        <end position="368"/>
    </location>
</feature>
<evidence type="ECO:0008006" key="4">
    <source>
        <dbReference type="Google" id="ProtNLM"/>
    </source>
</evidence>
<comment type="caution">
    <text evidence="2">The sequence shown here is derived from an EMBL/GenBank/DDBJ whole genome shotgun (WGS) entry which is preliminary data.</text>
</comment>
<sequence length="413" mass="46750">MFLQSLYTRSQPLQKSHDHAVTRVGTRPIVLCSYLSYLLAKYITFHVTVNRGHVALVLLQEGNLSFYLQIPLTVIHSVCLKPRKYLLFLGWCILGDEGILALEHEGDEINTDGDLDDQGIYHYVPAGNLDLVHAVDPEVIKTRTTVPSETTHMCDDSEFHTDLVQCDVCCPWTGHLGPYGAGLHIIPHKRGSEWFRLIVENRPSYNEEVTALRDINDIRNGVFVSIMLHHGIDAGHAAILKTPNHILKTKDIPPRHRRKNMREDVSYPTHRRYTLQWLDQDKPPMHLIPNNIDAAFKKHTKKPKPSDLLLHYNYGATAIRCWGLGTEVLQNRANPPRPSLPIPHPTAGNSTAGAGAVTRESVESEGQATWDEDDVMLFFLRNSSTAKERHFKKVAEDTRRIEQWRGGVPQDSV</sequence>
<gene>
    <name evidence="2" type="ORF">DFH94DRAFT_758265</name>
</gene>
<evidence type="ECO:0000256" key="1">
    <source>
        <dbReference type="SAM" id="MobiDB-lite"/>
    </source>
</evidence>
<evidence type="ECO:0000313" key="3">
    <source>
        <dbReference type="Proteomes" id="UP000759537"/>
    </source>
</evidence>
<dbReference type="EMBL" id="WHVB01000015">
    <property type="protein sequence ID" value="KAF8476294.1"/>
    <property type="molecule type" value="Genomic_DNA"/>
</dbReference>
<dbReference type="AlphaFoldDB" id="A0A9P5MRN1"/>